<name>A0ABD1XXL2_9MARC</name>
<dbReference type="EMBL" id="JBHFFA010000007">
    <property type="protein sequence ID" value="KAL2613687.1"/>
    <property type="molecule type" value="Genomic_DNA"/>
</dbReference>
<evidence type="ECO:0000313" key="2">
    <source>
        <dbReference type="EMBL" id="KAL2613687.1"/>
    </source>
</evidence>
<organism evidence="2 3">
    <name type="scientific">Riccia fluitans</name>
    <dbReference type="NCBI Taxonomy" id="41844"/>
    <lineage>
        <taxon>Eukaryota</taxon>
        <taxon>Viridiplantae</taxon>
        <taxon>Streptophyta</taxon>
        <taxon>Embryophyta</taxon>
        <taxon>Marchantiophyta</taxon>
        <taxon>Marchantiopsida</taxon>
        <taxon>Marchantiidae</taxon>
        <taxon>Marchantiales</taxon>
        <taxon>Ricciaceae</taxon>
        <taxon>Riccia</taxon>
    </lineage>
</organism>
<proteinExistence type="predicted"/>
<feature type="compositionally biased region" description="Polar residues" evidence="1">
    <location>
        <begin position="53"/>
        <end position="75"/>
    </location>
</feature>
<keyword evidence="3" id="KW-1185">Reference proteome</keyword>
<dbReference type="AlphaFoldDB" id="A0ABD1XXL2"/>
<feature type="region of interest" description="Disordered" evidence="1">
    <location>
        <begin position="1"/>
        <end position="102"/>
    </location>
</feature>
<evidence type="ECO:0000313" key="3">
    <source>
        <dbReference type="Proteomes" id="UP001605036"/>
    </source>
</evidence>
<dbReference type="Proteomes" id="UP001605036">
    <property type="component" value="Unassembled WGS sequence"/>
</dbReference>
<reference evidence="2 3" key="1">
    <citation type="submission" date="2024-09" db="EMBL/GenBank/DDBJ databases">
        <title>Chromosome-scale assembly of Riccia fluitans.</title>
        <authorList>
            <person name="Paukszto L."/>
            <person name="Sawicki J."/>
            <person name="Karawczyk K."/>
            <person name="Piernik-Szablinska J."/>
            <person name="Szczecinska M."/>
            <person name="Mazdziarz M."/>
        </authorList>
    </citation>
    <scope>NUCLEOTIDE SEQUENCE [LARGE SCALE GENOMIC DNA]</scope>
    <source>
        <strain evidence="2">Rf_01</strain>
        <tissue evidence="2">Aerial parts of the thallus</tissue>
    </source>
</reference>
<comment type="caution">
    <text evidence="2">The sequence shown here is derived from an EMBL/GenBank/DDBJ whole genome shotgun (WGS) entry which is preliminary data.</text>
</comment>
<evidence type="ECO:0000256" key="1">
    <source>
        <dbReference type="SAM" id="MobiDB-lite"/>
    </source>
</evidence>
<accession>A0ABD1XXL2</accession>
<gene>
    <name evidence="2" type="ORF">R1flu_025379</name>
</gene>
<sequence>MDGKAMDVVGSNQGSQPPQEMPDIVEADDGTASNESMPAKLQFSEDEDGVSLSLPSNGEQTASETPTDQQPSTKETQVDPVGVDQGLPGWSALDIPFDVKVL</sequence>
<protein>
    <submittedName>
        <fullName evidence="2">Uncharacterized protein</fullName>
    </submittedName>
</protein>